<accession>A0A976MBD5</accession>
<dbReference type="Gene3D" id="1.10.10.570">
    <property type="entry name" value="Winged helix' DNA-binding domain. Chain C. Domain 1"/>
    <property type="match status" value="1"/>
</dbReference>
<dbReference type="EMBL" id="CP056070">
    <property type="protein sequence ID" value="UKK01154.2"/>
    <property type="molecule type" value="Genomic_DNA"/>
</dbReference>
<dbReference type="GO" id="GO:0043328">
    <property type="term" value="P:protein transport to vacuole involved in ubiquitin-dependent protein catabolic process via the multivesicular body sorting pathway"/>
    <property type="evidence" value="ECO:0007669"/>
    <property type="project" value="TreeGrafter"/>
</dbReference>
<protein>
    <recommendedName>
        <fullName evidence="3">ESCRT-II complex subunit VPS25</fullName>
    </recommendedName>
</protein>
<dbReference type="Pfam" id="PF05871">
    <property type="entry name" value="ESCRT-II"/>
    <property type="match status" value="1"/>
</dbReference>
<sequence>MDPIDFTTHDKFINFPPLYTEQVNNVTLSKQLDIWHKIINDDVTNNFKLYSLGTHSIDAPPFKNLHIHRNLNVAFLALILEYLVEKKYAFYLHPIHLYCKNNNVTIWGALFANKKRLGSNLLQLHEEYGRTLDSGPRKSPRNQDEVDMLKKRRDVLMKSNYKFGLFPYPLADMVDAVLGCIKSQCSNREIETVYYIFYNKRECNKDFNGFPEDHLAFLLSYLCSCNKISLSFNESIPPSSLNNKNVGIQLV</sequence>
<proteinExistence type="predicted"/>
<dbReference type="AlphaFoldDB" id="A0A976MBD5"/>
<dbReference type="GO" id="GO:0000814">
    <property type="term" value="C:ESCRT II complex"/>
    <property type="evidence" value="ECO:0007669"/>
    <property type="project" value="InterPro"/>
</dbReference>
<evidence type="ECO:0000313" key="2">
    <source>
        <dbReference type="Proteomes" id="UP000244811"/>
    </source>
</evidence>
<dbReference type="Proteomes" id="UP000244811">
    <property type="component" value="Chromosome 3"/>
</dbReference>
<reference evidence="1" key="1">
    <citation type="submission" date="2022-07" db="EMBL/GenBank/DDBJ databases">
        <title>Evaluation of T. orientalis genome assembly methods using nanopore sequencing and analysis of variation between genomes.</title>
        <authorList>
            <person name="Yam J."/>
            <person name="Micallef M.L."/>
            <person name="Liu M."/>
            <person name="Djordjevic S.P."/>
            <person name="Bogema D.R."/>
            <person name="Jenkins C."/>
        </authorList>
    </citation>
    <scope>NUCLEOTIDE SEQUENCE</scope>
    <source>
        <strain evidence="1">Goon Nure</strain>
    </source>
</reference>
<dbReference type="SUPFAM" id="SSF46785">
    <property type="entry name" value="Winged helix' DNA-binding domain"/>
    <property type="match status" value="1"/>
</dbReference>
<evidence type="ECO:0008006" key="3">
    <source>
        <dbReference type="Google" id="ProtNLM"/>
    </source>
</evidence>
<organism evidence="1 2">
    <name type="scientific">Theileria orientalis</name>
    <dbReference type="NCBI Taxonomy" id="68886"/>
    <lineage>
        <taxon>Eukaryota</taxon>
        <taxon>Sar</taxon>
        <taxon>Alveolata</taxon>
        <taxon>Apicomplexa</taxon>
        <taxon>Aconoidasida</taxon>
        <taxon>Piroplasmida</taxon>
        <taxon>Theileriidae</taxon>
        <taxon>Theileria</taxon>
    </lineage>
</organism>
<name>A0A976MBD5_THEOR</name>
<dbReference type="InterPro" id="IPR014041">
    <property type="entry name" value="ESCRT-II_cplx_Vps25-sub_N"/>
</dbReference>
<dbReference type="PANTHER" id="PTHR13149">
    <property type="entry name" value="VACUOLAR PROTEIN SORTING-ASSOCIATED PROTEIN VPS25"/>
    <property type="match status" value="1"/>
</dbReference>
<evidence type="ECO:0000313" key="1">
    <source>
        <dbReference type="EMBL" id="UKK01154.2"/>
    </source>
</evidence>
<gene>
    <name evidence="1" type="ORF">MACK_001967</name>
</gene>
<dbReference type="GO" id="GO:0005198">
    <property type="term" value="F:structural molecule activity"/>
    <property type="evidence" value="ECO:0007669"/>
    <property type="project" value="TreeGrafter"/>
</dbReference>
<dbReference type="InterPro" id="IPR036390">
    <property type="entry name" value="WH_DNA-bd_sf"/>
</dbReference>
<dbReference type="GO" id="GO:0042803">
    <property type="term" value="F:protein homodimerization activity"/>
    <property type="evidence" value="ECO:0007669"/>
    <property type="project" value="TreeGrafter"/>
</dbReference>
<dbReference type="InterPro" id="IPR008570">
    <property type="entry name" value="ESCRT-II_cplx_Vps25-sub"/>
</dbReference>
<dbReference type="PANTHER" id="PTHR13149:SF0">
    <property type="entry name" value="VACUOLAR PROTEIN-SORTING-ASSOCIATED PROTEIN 25"/>
    <property type="match status" value="1"/>
</dbReference>